<evidence type="ECO:0000313" key="6">
    <source>
        <dbReference type="Proteomes" id="UP000694843"/>
    </source>
</evidence>
<dbReference type="GO" id="GO:0005388">
    <property type="term" value="F:P-type calcium transporter activity"/>
    <property type="evidence" value="ECO:0007669"/>
    <property type="project" value="TreeGrafter"/>
</dbReference>
<dbReference type="PANTHER" id="PTHR24093">
    <property type="entry name" value="CATION TRANSPORTING ATPASE"/>
    <property type="match status" value="1"/>
</dbReference>
<evidence type="ECO:0000256" key="3">
    <source>
        <dbReference type="ARBA" id="ARBA00022842"/>
    </source>
</evidence>
<protein>
    <submittedName>
        <fullName evidence="7">Plasma membrane calcium-transporting ATPase 2-like</fullName>
    </submittedName>
</protein>
<dbReference type="PANTHER" id="PTHR24093:SF369">
    <property type="entry name" value="CALCIUM-TRANSPORTING ATPASE"/>
    <property type="match status" value="1"/>
</dbReference>
<feature type="domain" description="Cation-transporting P-type ATPase C-terminal" evidence="5">
    <location>
        <begin position="1"/>
        <end position="167"/>
    </location>
</feature>
<dbReference type="InterPro" id="IPR006068">
    <property type="entry name" value="ATPase_P-typ_cation-transptr_C"/>
</dbReference>
<evidence type="ECO:0000256" key="2">
    <source>
        <dbReference type="ARBA" id="ARBA00022723"/>
    </source>
</evidence>
<evidence type="ECO:0000256" key="4">
    <source>
        <dbReference type="SAM" id="Phobius"/>
    </source>
</evidence>
<dbReference type="GO" id="GO:0005886">
    <property type="term" value="C:plasma membrane"/>
    <property type="evidence" value="ECO:0007669"/>
    <property type="project" value="TreeGrafter"/>
</dbReference>
<dbReference type="Proteomes" id="UP000694843">
    <property type="component" value="Unplaced"/>
</dbReference>
<dbReference type="AlphaFoldDB" id="A0A979FMA8"/>
<dbReference type="RefSeq" id="XP_047738183.1">
    <property type="nucleotide sequence ID" value="XM_047882227.1"/>
</dbReference>
<dbReference type="GO" id="GO:0012505">
    <property type="term" value="C:endomembrane system"/>
    <property type="evidence" value="ECO:0007669"/>
    <property type="project" value="UniProtKB-SubCell"/>
</dbReference>
<gene>
    <name evidence="7" type="primary">LOC125178466</name>
</gene>
<proteinExistence type="predicted"/>
<dbReference type="Pfam" id="PF00689">
    <property type="entry name" value="Cation_ATPase_C"/>
    <property type="match status" value="1"/>
</dbReference>
<keyword evidence="4" id="KW-0472">Membrane</keyword>
<dbReference type="GO" id="GO:0051480">
    <property type="term" value="P:regulation of cytosolic calcium ion concentration"/>
    <property type="evidence" value="ECO:0007669"/>
    <property type="project" value="TreeGrafter"/>
</dbReference>
<name>A0A979FMA8_HYAAZ</name>
<dbReference type="KEGG" id="hazt:125178466"/>
<dbReference type="InterPro" id="IPR023298">
    <property type="entry name" value="ATPase_P-typ_TM_dom_sf"/>
</dbReference>
<keyword evidence="2" id="KW-0479">Metal-binding</keyword>
<sequence length="210" mass="23805">MSTLAAIALVTEQPNMDVMLRKPDGRWKALISRTMMKNILGQALFMISVLLILLFYGDGIFCMDTCADPDDINASRVHFTAIFNTFVLMNLFNELNARMTNGLRNMFSCILPQLIFPFIWICTLTIQILILQFGGSVFSTTPLSAKLWFYCILLGAAAYIWGQLISFISMPKNICKFGRRDRAAADLCDNEKVNFEEMENESEGKTLRLL</sequence>
<comment type="subcellular location">
    <subcellularLocation>
        <location evidence="1">Endomembrane system</location>
        <topology evidence="1">Multi-pass membrane protein</topology>
    </subcellularLocation>
</comment>
<keyword evidence="4" id="KW-1133">Transmembrane helix</keyword>
<feature type="transmembrane region" description="Helical" evidence="4">
    <location>
        <begin position="39"/>
        <end position="57"/>
    </location>
</feature>
<evidence type="ECO:0000259" key="5">
    <source>
        <dbReference type="Pfam" id="PF00689"/>
    </source>
</evidence>
<organism evidence="6 7">
    <name type="scientific">Hyalella azteca</name>
    <name type="common">Amphipod</name>
    <dbReference type="NCBI Taxonomy" id="294128"/>
    <lineage>
        <taxon>Eukaryota</taxon>
        <taxon>Metazoa</taxon>
        <taxon>Ecdysozoa</taxon>
        <taxon>Arthropoda</taxon>
        <taxon>Crustacea</taxon>
        <taxon>Multicrustacea</taxon>
        <taxon>Malacostraca</taxon>
        <taxon>Eumalacostraca</taxon>
        <taxon>Peracarida</taxon>
        <taxon>Amphipoda</taxon>
        <taxon>Senticaudata</taxon>
        <taxon>Talitrida</taxon>
        <taxon>Talitroidea</taxon>
        <taxon>Hyalellidae</taxon>
        <taxon>Hyalella</taxon>
    </lineage>
</organism>
<dbReference type="GO" id="GO:0046872">
    <property type="term" value="F:metal ion binding"/>
    <property type="evidence" value="ECO:0007669"/>
    <property type="project" value="UniProtKB-KW"/>
</dbReference>
<dbReference type="Gene3D" id="1.20.1110.10">
    <property type="entry name" value="Calcium-transporting ATPase, transmembrane domain"/>
    <property type="match status" value="1"/>
</dbReference>
<evidence type="ECO:0000313" key="7">
    <source>
        <dbReference type="RefSeq" id="XP_047738183.1"/>
    </source>
</evidence>
<keyword evidence="4" id="KW-0812">Transmembrane</keyword>
<dbReference type="GeneID" id="125178466"/>
<feature type="transmembrane region" description="Helical" evidence="4">
    <location>
        <begin position="147"/>
        <end position="170"/>
    </location>
</feature>
<evidence type="ECO:0000256" key="1">
    <source>
        <dbReference type="ARBA" id="ARBA00004127"/>
    </source>
</evidence>
<feature type="transmembrane region" description="Helical" evidence="4">
    <location>
        <begin position="77"/>
        <end position="93"/>
    </location>
</feature>
<accession>A0A979FMA8</accession>
<feature type="transmembrane region" description="Helical" evidence="4">
    <location>
        <begin position="114"/>
        <end position="135"/>
    </location>
</feature>
<dbReference type="SUPFAM" id="SSF81665">
    <property type="entry name" value="Calcium ATPase, transmembrane domain M"/>
    <property type="match status" value="1"/>
</dbReference>
<reference evidence="7" key="1">
    <citation type="submission" date="2025-08" db="UniProtKB">
        <authorList>
            <consortium name="RefSeq"/>
        </authorList>
    </citation>
    <scope>IDENTIFICATION</scope>
    <source>
        <tissue evidence="7">Whole organism</tissue>
    </source>
</reference>
<dbReference type="OrthoDB" id="116380at2759"/>
<keyword evidence="3" id="KW-0460">Magnesium</keyword>
<keyword evidence="6" id="KW-1185">Reference proteome</keyword>